<dbReference type="EMBL" id="CP136051">
    <property type="protein sequence ID" value="WOK07836.1"/>
    <property type="molecule type" value="Genomic_DNA"/>
</dbReference>
<sequence>MTTLHENDISRIIVNKLYEIHSQLGPGLFETVYETILHHELTADGLKVEKQIAIPVVWKGIKMDQGFRADLIVEDKVIVEIKSIESLADVHKKQLLTYLKLTGLKLGLLVNFNESLIKNGIIRIVNNL</sequence>
<protein>
    <submittedName>
        <fullName evidence="1">GxxExxY protein</fullName>
    </submittedName>
</protein>
<dbReference type="Gene3D" id="3.90.320.10">
    <property type="match status" value="1"/>
</dbReference>
<accession>A0ABZ0IVX4</accession>
<organism evidence="1 2">
    <name type="scientific">Imperialibacter roseus</name>
    <dbReference type="NCBI Taxonomy" id="1324217"/>
    <lineage>
        <taxon>Bacteria</taxon>
        <taxon>Pseudomonadati</taxon>
        <taxon>Bacteroidota</taxon>
        <taxon>Cytophagia</taxon>
        <taxon>Cytophagales</taxon>
        <taxon>Flammeovirgaceae</taxon>
        <taxon>Imperialibacter</taxon>
    </lineage>
</organism>
<dbReference type="Pfam" id="PF13366">
    <property type="entry name" value="PDDEXK_3"/>
    <property type="match status" value="1"/>
</dbReference>
<dbReference type="InterPro" id="IPR011604">
    <property type="entry name" value="PDDEXK-like_dom_sf"/>
</dbReference>
<name>A0ABZ0IVX4_9BACT</name>
<dbReference type="InterPro" id="IPR026350">
    <property type="entry name" value="GxxExxY"/>
</dbReference>
<keyword evidence="2" id="KW-1185">Reference proteome</keyword>
<dbReference type="RefSeq" id="WP_317490485.1">
    <property type="nucleotide sequence ID" value="NZ_CP136051.1"/>
</dbReference>
<evidence type="ECO:0000313" key="1">
    <source>
        <dbReference type="EMBL" id="WOK07836.1"/>
    </source>
</evidence>
<reference evidence="1 2" key="1">
    <citation type="journal article" date="2023" name="Microbiol. Resour. Announc.">
        <title>Complete Genome Sequence of Imperialibacter roseus strain P4T.</title>
        <authorList>
            <person name="Tizabi D.R."/>
            <person name="Bachvaroff T."/>
            <person name="Hill R.T."/>
        </authorList>
    </citation>
    <scope>NUCLEOTIDE SEQUENCE [LARGE SCALE GENOMIC DNA]</scope>
    <source>
        <strain evidence="1 2">P4T</strain>
    </source>
</reference>
<evidence type="ECO:0000313" key="2">
    <source>
        <dbReference type="Proteomes" id="UP001302349"/>
    </source>
</evidence>
<gene>
    <name evidence="1" type="ORF">RT717_04245</name>
</gene>
<dbReference type="Proteomes" id="UP001302349">
    <property type="component" value="Chromosome"/>
</dbReference>
<dbReference type="NCBIfam" id="TIGR04256">
    <property type="entry name" value="GxxExxY"/>
    <property type="match status" value="1"/>
</dbReference>
<proteinExistence type="predicted"/>